<accession>A0ABW2KPM4</accession>
<evidence type="ECO:0000313" key="1">
    <source>
        <dbReference type="EMBL" id="MFC7331375.1"/>
    </source>
</evidence>
<protein>
    <submittedName>
        <fullName evidence="1">Uncharacterized protein</fullName>
    </submittedName>
</protein>
<dbReference type="RefSeq" id="WP_379874182.1">
    <property type="nucleotide sequence ID" value="NZ_JBHTBH010000020.1"/>
</dbReference>
<organism evidence="1 2">
    <name type="scientific">Marinactinospora rubrisoli</name>
    <dbReference type="NCBI Taxonomy" id="2715399"/>
    <lineage>
        <taxon>Bacteria</taxon>
        <taxon>Bacillati</taxon>
        <taxon>Actinomycetota</taxon>
        <taxon>Actinomycetes</taxon>
        <taxon>Streptosporangiales</taxon>
        <taxon>Nocardiopsidaceae</taxon>
        <taxon>Marinactinospora</taxon>
    </lineage>
</organism>
<keyword evidence="2" id="KW-1185">Reference proteome</keyword>
<dbReference type="Proteomes" id="UP001596540">
    <property type="component" value="Unassembled WGS sequence"/>
</dbReference>
<comment type="caution">
    <text evidence="1">The sequence shown here is derived from an EMBL/GenBank/DDBJ whole genome shotgun (WGS) entry which is preliminary data.</text>
</comment>
<proteinExistence type="predicted"/>
<reference evidence="2" key="1">
    <citation type="journal article" date="2019" name="Int. J. Syst. Evol. Microbiol.">
        <title>The Global Catalogue of Microorganisms (GCM) 10K type strain sequencing project: providing services to taxonomists for standard genome sequencing and annotation.</title>
        <authorList>
            <consortium name="The Broad Institute Genomics Platform"/>
            <consortium name="The Broad Institute Genome Sequencing Center for Infectious Disease"/>
            <person name="Wu L."/>
            <person name="Ma J."/>
        </authorList>
    </citation>
    <scope>NUCLEOTIDE SEQUENCE [LARGE SCALE GENOMIC DNA]</scope>
    <source>
        <strain evidence="2">CGMCC 4.7382</strain>
    </source>
</reference>
<sequence length="129" mass="13853">MASWPLGLPLPSDPSWRRRAAAWVSHLLPGTVLTACPALTEHPRAAGRVAWVYWRAVQTARGRDERGPLSMSAAIPADLLAGLLPEDDVALVRALQVPVDTATSARAIERRLEDLAAVGPHLPTHFLSG</sequence>
<evidence type="ECO:0000313" key="2">
    <source>
        <dbReference type="Proteomes" id="UP001596540"/>
    </source>
</evidence>
<dbReference type="EMBL" id="JBHTBH010000020">
    <property type="protein sequence ID" value="MFC7331375.1"/>
    <property type="molecule type" value="Genomic_DNA"/>
</dbReference>
<gene>
    <name evidence="1" type="ORF">ACFQRF_26895</name>
</gene>
<name>A0ABW2KPM4_9ACTN</name>